<name>A0A180FYI9_PUCT1</name>
<reference evidence="1" key="1">
    <citation type="submission" date="2009-11" db="EMBL/GenBank/DDBJ databases">
        <authorList>
            <consortium name="The Broad Institute Genome Sequencing Platform"/>
            <person name="Ward D."/>
            <person name="Feldgarden M."/>
            <person name="Earl A."/>
            <person name="Young S.K."/>
            <person name="Zeng Q."/>
            <person name="Koehrsen M."/>
            <person name="Alvarado L."/>
            <person name="Berlin A."/>
            <person name="Bochicchio J."/>
            <person name="Borenstein D."/>
            <person name="Chapman S.B."/>
            <person name="Chen Z."/>
            <person name="Engels R."/>
            <person name="Freedman E."/>
            <person name="Gellesch M."/>
            <person name="Goldberg J."/>
            <person name="Griggs A."/>
            <person name="Gujja S."/>
            <person name="Heilman E."/>
            <person name="Heiman D."/>
            <person name="Hepburn T."/>
            <person name="Howarth C."/>
            <person name="Jen D."/>
            <person name="Larson L."/>
            <person name="Lewis B."/>
            <person name="Mehta T."/>
            <person name="Park D."/>
            <person name="Pearson M."/>
            <person name="Roberts A."/>
            <person name="Saif S."/>
            <person name="Shea T."/>
            <person name="Shenoy N."/>
            <person name="Sisk P."/>
            <person name="Stolte C."/>
            <person name="Sykes S."/>
            <person name="Thomson T."/>
            <person name="Walk T."/>
            <person name="White J."/>
            <person name="Yandava C."/>
            <person name="Izard J."/>
            <person name="Baranova O.V."/>
            <person name="Blanton J.M."/>
            <person name="Tanner A.C."/>
            <person name="Dewhirst F.E."/>
            <person name="Haas B."/>
            <person name="Nusbaum C."/>
            <person name="Birren B."/>
        </authorList>
    </citation>
    <scope>NUCLEOTIDE SEQUENCE [LARGE SCALE GENOMIC DNA]</scope>
    <source>
        <strain evidence="1">1-1 BBBD Race 1</strain>
    </source>
</reference>
<dbReference type="PANTHER" id="PTHR33324">
    <property type="entry name" value="EXPRESSED PROTEIN"/>
    <property type="match status" value="1"/>
</dbReference>
<reference evidence="1" key="2">
    <citation type="submission" date="2016-05" db="EMBL/GenBank/DDBJ databases">
        <title>Comparative analysis highlights variable genome content of wheat rusts and divergence of the mating loci.</title>
        <authorList>
            <person name="Cuomo C.A."/>
            <person name="Bakkeren G."/>
            <person name="Szabo L."/>
            <person name="Khalil H."/>
            <person name="Joly D."/>
            <person name="Goldberg J."/>
            <person name="Young S."/>
            <person name="Zeng Q."/>
            <person name="Fellers J."/>
        </authorList>
    </citation>
    <scope>NUCLEOTIDE SEQUENCE [LARGE SCALE GENOMIC DNA]</scope>
    <source>
        <strain evidence="1">1-1 BBBD Race 1</strain>
    </source>
</reference>
<dbReference type="AlphaFoldDB" id="A0A180FYI9"/>
<reference evidence="2" key="4">
    <citation type="submission" date="2025-05" db="UniProtKB">
        <authorList>
            <consortium name="EnsemblFungi"/>
        </authorList>
    </citation>
    <scope>IDENTIFICATION</scope>
    <source>
        <strain evidence="2">isolate 1-1 / race 1 (BBBD)</strain>
    </source>
</reference>
<proteinExistence type="predicted"/>
<dbReference type="Proteomes" id="UP000005240">
    <property type="component" value="Unassembled WGS sequence"/>
</dbReference>
<evidence type="ECO:0000313" key="3">
    <source>
        <dbReference type="Proteomes" id="UP000005240"/>
    </source>
</evidence>
<dbReference type="PANTHER" id="PTHR33324:SF2">
    <property type="entry name" value="MYB_SANT-LIKE DNA-BINDING DOMAIN-CONTAINING PROTEIN"/>
    <property type="match status" value="1"/>
</dbReference>
<dbReference type="VEuPathDB" id="FungiDB:PTTG_30673"/>
<dbReference type="EnsemblFungi" id="PTTG_30673-t43_1">
    <property type="protein sequence ID" value="PTTG_30673-t43_1-p1"/>
    <property type="gene ID" value="PTTG_30673"/>
</dbReference>
<dbReference type="OrthoDB" id="2499804at2759"/>
<accession>A0A180FYI9</accession>
<sequence length="107" mass="11814">MPSSFRGIPWDTDGINGQPSSITILLDWLTANNNYARWCTTPVRDHLCAEILAVMSHHDITHRTARGISMKIDQLKHGYQHVADLLEHSGLANDPNTAIGTVQSEAP</sequence>
<protein>
    <submittedName>
        <fullName evidence="1 2">Uncharacterized protein</fullName>
    </submittedName>
</protein>
<organism evidence="1">
    <name type="scientific">Puccinia triticina (isolate 1-1 / race 1 (BBBD))</name>
    <name type="common">Brown leaf rust fungus</name>
    <dbReference type="NCBI Taxonomy" id="630390"/>
    <lineage>
        <taxon>Eukaryota</taxon>
        <taxon>Fungi</taxon>
        <taxon>Dikarya</taxon>
        <taxon>Basidiomycota</taxon>
        <taxon>Pucciniomycotina</taxon>
        <taxon>Pucciniomycetes</taxon>
        <taxon>Pucciniales</taxon>
        <taxon>Pucciniaceae</taxon>
        <taxon>Puccinia</taxon>
    </lineage>
</organism>
<keyword evidence="3" id="KW-1185">Reference proteome</keyword>
<gene>
    <name evidence="1" type="ORF">PTTG_30673</name>
</gene>
<reference evidence="2 3" key="3">
    <citation type="journal article" date="2017" name="G3 (Bethesda)">
        <title>Comparative analysis highlights variable genome content of wheat rusts and divergence of the mating loci.</title>
        <authorList>
            <person name="Cuomo C.A."/>
            <person name="Bakkeren G."/>
            <person name="Khalil H.B."/>
            <person name="Panwar V."/>
            <person name="Joly D."/>
            <person name="Linning R."/>
            <person name="Sakthikumar S."/>
            <person name="Song X."/>
            <person name="Adiconis X."/>
            <person name="Fan L."/>
            <person name="Goldberg J.M."/>
            <person name="Levin J.Z."/>
            <person name="Young S."/>
            <person name="Zeng Q."/>
            <person name="Anikster Y."/>
            <person name="Bruce M."/>
            <person name="Wang M."/>
            <person name="Yin C."/>
            <person name="McCallum B."/>
            <person name="Szabo L.J."/>
            <person name="Hulbert S."/>
            <person name="Chen X."/>
            <person name="Fellers J.P."/>
        </authorList>
    </citation>
    <scope>NUCLEOTIDE SEQUENCE</scope>
    <source>
        <strain evidence="2">isolate 1-1 / race 1 (BBBD)</strain>
        <strain evidence="3">Isolate 1-1 / race 1 (BBBD)</strain>
    </source>
</reference>
<dbReference type="EMBL" id="ADAS02005728">
    <property type="protein sequence ID" value="OAV85239.1"/>
    <property type="molecule type" value="Genomic_DNA"/>
</dbReference>
<evidence type="ECO:0000313" key="1">
    <source>
        <dbReference type="EMBL" id="OAV85239.1"/>
    </source>
</evidence>
<evidence type="ECO:0000313" key="2">
    <source>
        <dbReference type="EnsemblFungi" id="PTTG_30673-t43_1-p1"/>
    </source>
</evidence>
<dbReference type="STRING" id="630390.A0A180FYI9"/>